<dbReference type="PANTHER" id="PTHR31919">
    <property type="entry name" value="ZINC FINGERS AND HOMEOBOXES PROTEIN 1, ISOFORM 2"/>
    <property type="match status" value="1"/>
</dbReference>
<dbReference type="SUPFAM" id="SSF48452">
    <property type="entry name" value="TPR-like"/>
    <property type="match status" value="1"/>
</dbReference>
<name>V4CS90_LOTGI</name>
<protein>
    <submittedName>
        <fullName evidence="1">Uncharacterized protein</fullName>
    </submittedName>
</protein>
<dbReference type="KEGG" id="lgi:LOTGIDRAFT_227988"/>
<evidence type="ECO:0000313" key="1">
    <source>
        <dbReference type="EMBL" id="ESP05365.1"/>
    </source>
</evidence>
<accession>V4CS90</accession>
<dbReference type="InterPro" id="IPR041404">
    <property type="entry name" value="DUF5588"/>
</dbReference>
<gene>
    <name evidence="1" type="ORF">LOTGIDRAFT_227988</name>
</gene>
<dbReference type="HOGENOM" id="CLU_866797_0_0_1"/>
<dbReference type="Proteomes" id="UP000030746">
    <property type="component" value="Unassembled WGS sequence"/>
</dbReference>
<dbReference type="OrthoDB" id="6334002at2759"/>
<dbReference type="EMBL" id="KB199650">
    <property type="protein sequence ID" value="ESP05365.1"/>
    <property type="molecule type" value="Genomic_DNA"/>
</dbReference>
<dbReference type="OMA" id="HRVALWM"/>
<evidence type="ECO:0000313" key="2">
    <source>
        <dbReference type="Proteomes" id="UP000030746"/>
    </source>
</evidence>
<dbReference type="GeneID" id="20247495"/>
<keyword evidence="2" id="KW-1185">Reference proteome</keyword>
<dbReference type="AlphaFoldDB" id="V4CS90"/>
<reference evidence="1 2" key="1">
    <citation type="journal article" date="2013" name="Nature">
        <title>Insights into bilaterian evolution from three spiralian genomes.</title>
        <authorList>
            <person name="Simakov O."/>
            <person name="Marletaz F."/>
            <person name="Cho S.J."/>
            <person name="Edsinger-Gonzales E."/>
            <person name="Havlak P."/>
            <person name="Hellsten U."/>
            <person name="Kuo D.H."/>
            <person name="Larsson T."/>
            <person name="Lv J."/>
            <person name="Arendt D."/>
            <person name="Savage R."/>
            <person name="Osoegawa K."/>
            <person name="de Jong P."/>
            <person name="Grimwood J."/>
            <person name="Chapman J.A."/>
            <person name="Shapiro H."/>
            <person name="Aerts A."/>
            <person name="Otillar R.P."/>
            <person name="Terry A.Y."/>
            <person name="Boore J.L."/>
            <person name="Grigoriev I.V."/>
            <person name="Lindberg D.R."/>
            <person name="Seaver E.C."/>
            <person name="Weisblat D.A."/>
            <person name="Putnam N.H."/>
            <person name="Rokhsar D.S."/>
        </authorList>
    </citation>
    <scope>NUCLEOTIDE SEQUENCE [LARGE SCALE GENOMIC DNA]</scope>
</reference>
<dbReference type="CTD" id="20247495"/>
<dbReference type="Gene3D" id="1.25.40.10">
    <property type="entry name" value="Tetratricopeptide repeat domain"/>
    <property type="match status" value="1"/>
</dbReference>
<proteinExistence type="predicted"/>
<dbReference type="InterPro" id="IPR011990">
    <property type="entry name" value="TPR-like_helical_dom_sf"/>
</dbReference>
<dbReference type="PANTHER" id="PTHR31919:SF1">
    <property type="entry name" value="ZINC FINGERS AND HOMEOBOXES PROTEIN 1, ISOFORM 2"/>
    <property type="match status" value="1"/>
</dbReference>
<sequence length="321" mass="38192">MELGLGFEDEDFEQNNKAKEPIISYNAKFCYSKWFNDNEEIEKAADKSQIYKFSADSFYYNGDYTQALKKYQLCKGLIINIYCRKISGHHLFKDFLTIRETEKSQTDHLPYELTPVWRDVVESIARCYLNLHQFDKSERIARHLLEKSEYIIFKRQSLTLLYDIQSTRNDDMEDQIETLQSLLQLDCCYAPYWYKLYHLYRKQHELSPPAVSNSKYSYPVKAATCLVRARFLRRALHNQACDIVTERNSKILIEIEKYLEELNITIEIINTIRSWMLSTQQEENEENTLENICENILSGRELEEKWFGWSQNSHQLPEKSS</sequence>
<organism evidence="1 2">
    <name type="scientific">Lottia gigantea</name>
    <name type="common">Giant owl limpet</name>
    <dbReference type="NCBI Taxonomy" id="225164"/>
    <lineage>
        <taxon>Eukaryota</taxon>
        <taxon>Metazoa</taxon>
        <taxon>Spiralia</taxon>
        <taxon>Lophotrochozoa</taxon>
        <taxon>Mollusca</taxon>
        <taxon>Gastropoda</taxon>
        <taxon>Patellogastropoda</taxon>
        <taxon>Lottioidea</taxon>
        <taxon>Lottiidae</taxon>
        <taxon>Lottia</taxon>
    </lineage>
</organism>
<dbReference type="RefSeq" id="XP_009043910.1">
    <property type="nucleotide sequence ID" value="XM_009045662.1"/>
</dbReference>